<dbReference type="RefSeq" id="WP_052116242.1">
    <property type="nucleotide sequence ID" value="NZ_JRKJ01000008.1"/>
</dbReference>
<sequence length="483" mass="52409">MLLVVQHPIADLRPFLGADSGALGRPAWPVPDPQHDYIRGTGRVRRRMRGGIDDWAGEDLYGDASRAIRFGDRLGEQTFDIHGEQARVRTSFRRFLSSGTVGRFEIGLGLDTGSHDHLAVATRLAQLPVQLRSGQQIKLIDAGTRLAAQLLDATTRHAAPGSPQGNAATGQAKPSGAQRWWMAAGNPVIVLEFQPGEGASVMPDAAQPVEVGLAGVKLWHAWIGLGGALHGTWLIERGNDERTVRRLRINLSRLHAERECLRIVLQTMGNGQRLAITQANSDGVQTYLNEAVHGLQKRQRFGIAQSPILEASMDAYGIAIAGQSASLDTMRRQVKDKVDAYIRRQEAKIVQNIHNGDVIQNTTTVGNLGQGAVVNVVTAKEIENAFNNAFKMVREADGATQDRKDKLDALIKQVQELVPQLPEETKAQALSDMETLTREATSAKPRRKMLEVSGEGLIEAAKTVAKMVPSITAAVAGLLTLFA</sequence>
<dbReference type="Proteomes" id="UP000030518">
    <property type="component" value="Unassembled WGS sequence"/>
</dbReference>
<evidence type="ECO:0000313" key="3">
    <source>
        <dbReference type="Proteomes" id="UP000030518"/>
    </source>
</evidence>
<comment type="caution">
    <text evidence="2">The sequence shown here is derived from an EMBL/GenBank/DDBJ whole genome shotgun (WGS) entry which is preliminary data.</text>
</comment>
<keyword evidence="3" id="KW-1185">Reference proteome</keyword>
<name>A0A0A2WHU6_9GAMM</name>
<dbReference type="PATRIC" id="fig|1300345.3.peg.1580"/>
<dbReference type="EMBL" id="JRKJ01000008">
    <property type="protein sequence ID" value="KGQ19388.1"/>
    <property type="molecule type" value="Genomic_DNA"/>
</dbReference>
<feature type="region of interest" description="Disordered" evidence="1">
    <location>
        <begin position="157"/>
        <end position="176"/>
    </location>
</feature>
<dbReference type="STRING" id="1300345.LF41_3038"/>
<reference evidence="2 3" key="1">
    <citation type="submission" date="2014-09" db="EMBL/GenBank/DDBJ databases">
        <title>Genome sequences of Lysobacter dokdonensis DS-58.</title>
        <authorList>
            <person name="Kim J.F."/>
            <person name="Kwak M.-J."/>
        </authorList>
    </citation>
    <scope>NUCLEOTIDE SEQUENCE [LARGE SCALE GENOMIC DNA]</scope>
    <source>
        <strain evidence="2 3">DS-58</strain>
    </source>
</reference>
<dbReference type="OrthoDB" id="5177014at2"/>
<accession>A0A0A2WHU6</accession>
<protein>
    <submittedName>
        <fullName evidence="2">Uncharacterized protein</fullName>
    </submittedName>
</protein>
<evidence type="ECO:0000313" key="2">
    <source>
        <dbReference type="EMBL" id="KGQ19388.1"/>
    </source>
</evidence>
<evidence type="ECO:0000256" key="1">
    <source>
        <dbReference type="SAM" id="MobiDB-lite"/>
    </source>
</evidence>
<dbReference type="AlphaFoldDB" id="A0A0A2WHU6"/>
<gene>
    <name evidence="2" type="ORF">LF41_3038</name>
</gene>
<proteinExistence type="predicted"/>
<organism evidence="2 3">
    <name type="scientific">Lysobacter dokdonensis DS-58</name>
    <dbReference type="NCBI Taxonomy" id="1300345"/>
    <lineage>
        <taxon>Bacteria</taxon>
        <taxon>Pseudomonadati</taxon>
        <taxon>Pseudomonadota</taxon>
        <taxon>Gammaproteobacteria</taxon>
        <taxon>Lysobacterales</taxon>
        <taxon>Lysobacteraceae</taxon>
        <taxon>Noviluteimonas</taxon>
    </lineage>
</organism>